<name>A0A931G6V4_9MICC</name>
<gene>
    <name evidence="2" type="ORF">IV500_04390</name>
</gene>
<dbReference type="RefSeq" id="WP_196395613.1">
    <property type="nucleotide sequence ID" value="NZ_JADNYM010000005.1"/>
</dbReference>
<dbReference type="Proteomes" id="UP000655366">
    <property type="component" value="Unassembled WGS sequence"/>
</dbReference>
<organism evidence="2 3">
    <name type="scientific">Arthrobacter terrae</name>
    <dbReference type="NCBI Taxonomy" id="2935737"/>
    <lineage>
        <taxon>Bacteria</taxon>
        <taxon>Bacillati</taxon>
        <taxon>Actinomycetota</taxon>
        <taxon>Actinomycetes</taxon>
        <taxon>Micrococcales</taxon>
        <taxon>Micrococcaceae</taxon>
        <taxon>Arthrobacter</taxon>
    </lineage>
</organism>
<dbReference type="EMBL" id="JADNYM010000005">
    <property type="protein sequence ID" value="MBG0738659.1"/>
    <property type="molecule type" value="Genomic_DNA"/>
</dbReference>
<proteinExistence type="predicted"/>
<feature type="compositionally biased region" description="Basic and acidic residues" evidence="1">
    <location>
        <begin position="36"/>
        <end position="47"/>
    </location>
</feature>
<dbReference type="Pfam" id="PF11171">
    <property type="entry name" value="DUF2958"/>
    <property type="match status" value="1"/>
</dbReference>
<evidence type="ECO:0000313" key="3">
    <source>
        <dbReference type="Proteomes" id="UP000655366"/>
    </source>
</evidence>
<evidence type="ECO:0000256" key="1">
    <source>
        <dbReference type="SAM" id="MobiDB-lite"/>
    </source>
</evidence>
<accession>A0A931G6V4</accession>
<sequence length="260" mass="28648">MNEHNRQPKGIPSGGEFAATAHSEPGVALAAPTLERPVETQRSRRGHDFYPTAVEMATWPKLYATENDSPLGDKPLQAHYFQGSMDWYVAEYDPKENEAFGYADLGVGHGEWGYIPLGDVEEVSGQFGLPIERDLDFKPGTLAKECIPKYKDEAAVNTAEAEAALAAALIGGPDSVNFGWDGPDEPDPLSPEDRKQWDEHHSFAYDYGHSVLGVTGFEDRDTVERFAGFAADAYQESGWNGNMDIHGVVDDWMQQERPLG</sequence>
<protein>
    <submittedName>
        <fullName evidence="2">DUF2958 domain-containing protein</fullName>
    </submittedName>
</protein>
<reference evidence="2 3" key="1">
    <citation type="submission" date="2020-11" db="EMBL/GenBank/DDBJ databases">
        <title>Arthrobacter antarcticus sp. nov., isolated from Antarctic Soil.</title>
        <authorList>
            <person name="Li J."/>
        </authorList>
    </citation>
    <scope>NUCLEOTIDE SEQUENCE [LARGE SCALE GENOMIC DNA]</scope>
    <source>
        <strain evidence="2 3">Z1-20</strain>
    </source>
</reference>
<feature type="region of interest" description="Disordered" evidence="1">
    <location>
        <begin position="1"/>
        <end position="47"/>
    </location>
</feature>
<dbReference type="AlphaFoldDB" id="A0A931G6V4"/>
<keyword evidence="3" id="KW-1185">Reference proteome</keyword>
<evidence type="ECO:0000313" key="2">
    <source>
        <dbReference type="EMBL" id="MBG0738659.1"/>
    </source>
</evidence>
<comment type="caution">
    <text evidence="2">The sequence shown here is derived from an EMBL/GenBank/DDBJ whole genome shotgun (WGS) entry which is preliminary data.</text>
</comment>
<dbReference type="InterPro" id="IPR021341">
    <property type="entry name" value="DUF2958"/>
</dbReference>